<accession>A0A2U8HBJ5</accession>
<evidence type="ECO:0000313" key="3">
    <source>
        <dbReference type="Proteomes" id="UP000244915"/>
    </source>
</evidence>
<reference evidence="2 3" key="1">
    <citation type="submission" date="2017-06" db="EMBL/GenBank/DDBJ databases">
        <title>Yangia sp. YSBP01 complete genome sequence.</title>
        <authorList>
            <person name="Woo J.-H."/>
            <person name="Kim H.-S."/>
        </authorList>
    </citation>
    <scope>NUCLEOTIDE SEQUENCE [LARGE SCALE GENOMIC DNA]</scope>
    <source>
        <strain evidence="2 3">YSBP01</strain>
    </source>
</reference>
<dbReference type="KEGG" id="ypac:CEW88_06195"/>
<dbReference type="EMBL" id="CP022189">
    <property type="protein sequence ID" value="AWI83292.1"/>
    <property type="molecule type" value="Genomic_DNA"/>
</dbReference>
<proteinExistence type="predicted"/>
<feature type="chain" id="PRO_5015949465" evidence="1">
    <location>
        <begin position="24"/>
        <end position="157"/>
    </location>
</feature>
<name>A0A2U8HBJ5_9RHOB</name>
<dbReference type="AlphaFoldDB" id="A0A2U8HBJ5"/>
<keyword evidence="1" id="KW-0732">Signal</keyword>
<dbReference type="OrthoDB" id="594739at2"/>
<dbReference type="InterPro" id="IPR012674">
    <property type="entry name" value="Calycin"/>
</dbReference>
<evidence type="ECO:0000256" key="1">
    <source>
        <dbReference type="SAM" id="SignalP"/>
    </source>
</evidence>
<dbReference type="Proteomes" id="UP000244915">
    <property type="component" value="Chromosome 1"/>
</dbReference>
<organism evidence="2 3">
    <name type="scientific">Alloyangia pacifica</name>
    <dbReference type="NCBI Taxonomy" id="311180"/>
    <lineage>
        <taxon>Bacteria</taxon>
        <taxon>Pseudomonadati</taxon>
        <taxon>Pseudomonadota</taxon>
        <taxon>Alphaproteobacteria</taxon>
        <taxon>Rhodobacterales</taxon>
        <taxon>Roseobacteraceae</taxon>
        <taxon>Alloyangia</taxon>
    </lineage>
</organism>
<feature type="signal peptide" evidence="1">
    <location>
        <begin position="1"/>
        <end position="23"/>
    </location>
</feature>
<dbReference type="PROSITE" id="PS51257">
    <property type="entry name" value="PROKAR_LIPOPROTEIN"/>
    <property type="match status" value="1"/>
</dbReference>
<dbReference type="RefSeq" id="WP_108965174.1">
    <property type="nucleotide sequence ID" value="NZ_CP022189.1"/>
</dbReference>
<protein>
    <submittedName>
        <fullName evidence="2">Lipocalin</fullName>
    </submittedName>
</protein>
<sequence length="157" mass="16553">MRIHRVSNSLAALLALALLGACAAKAPPAAVAIPLRNPTAPVGSQADAGLARLQGDWTVTEGAGMPAGARIEINGSELRIDGVALPLTEEMPGRLRVGQEVLWVHWIDADNRTAALGEPGGGRVWIMDRRGAPGERRAAAREILDWYGYDLSRMGAG</sequence>
<dbReference type="SUPFAM" id="SSF50814">
    <property type="entry name" value="Lipocalins"/>
    <property type="match status" value="1"/>
</dbReference>
<evidence type="ECO:0000313" key="2">
    <source>
        <dbReference type="EMBL" id="AWI83292.1"/>
    </source>
</evidence>
<gene>
    <name evidence="2" type="ORF">CEW88_06195</name>
</gene>